<keyword evidence="1" id="KW-0472">Membrane</keyword>
<gene>
    <name evidence="2" type="ORF">CIT26_00170</name>
</gene>
<sequence>MFEEYSVYIQNLPAETLAKSTKCICSRIVQQRVAAIVFIVVCAISIFGPLSTVAAEEISPDSAVCIDISPMDISKLVHDVDMYFSGKETPNQIYNKYIDNNVYYSIILYLVMFSEKSDKNGIDEKSLEKDGWPEVYAHLRLVLNMALFESSENNADYIDVYIAHRSNGLFNCIIDQEDPLLNSVDVRLLRYDESNFPERAEYIEKLRYAAQISNRLMELYISILNNVGAFSFNFEKEYWNRKANICDSGANKIDCLKQIRSYIREDREAVSHRSQRELTCVVGVAGSDGVYRARLCQ</sequence>
<dbReference type="EMBL" id="NPKJ01000002">
    <property type="protein sequence ID" value="PAQ12555.1"/>
    <property type="molecule type" value="Genomic_DNA"/>
</dbReference>
<accession>A0A271LZA5</accession>
<feature type="transmembrane region" description="Helical" evidence="1">
    <location>
        <begin position="33"/>
        <end position="55"/>
    </location>
</feature>
<comment type="caution">
    <text evidence="2">The sequence shown here is derived from an EMBL/GenBank/DDBJ whole genome shotgun (WGS) entry which is preliminary data.</text>
</comment>
<evidence type="ECO:0000313" key="2">
    <source>
        <dbReference type="EMBL" id="PAQ12555.1"/>
    </source>
</evidence>
<organism evidence="2 3">
    <name type="scientific">Mesorhizobium temperatum</name>
    <dbReference type="NCBI Taxonomy" id="241416"/>
    <lineage>
        <taxon>Bacteria</taxon>
        <taxon>Pseudomonadati</taxon>
        <taxon>Pseudomonadota</taxon>
        <taxon>Alphaproteobacteria</taxon>
        <taxon>Hyphomicrobiales</taxon>
        <taxon>Phyllobacteriaceae</taxon>
        <taxon>Mesorhizobium</taxon>
    </lineage>
</organism>
<evidence type="ECO:0000256" key="1">
    <source>
        <dbReference type="SAM" id="Phobius"/>
    </source>
</evidence>
<keyword evidence="1" id="KW-0812">Transmembrane</keyword>
<dbReference type="Proteomes" id="UP000216442">
    <property type="component" value="Unassembled WGS sequence"/>
</dbReference>
<evidence type="ECO:0000313" key="3">
    <source>
        <dbReference type="Proteomes" id="UP000216442"/>
    </source>
</evidence>
<protein>
    <submittedName>
        <fullName evidence="2">Uncharacterized protein</fullName>
    </submittedName>
</protein>
<proteinExistence type="predicted"/>
<dbReference type="AlphaFoldDB" id="A0A271LZA5"/>
<keyword evidence="1" id="KW-1133">Transmembrane helix</keyword>
<reference evidence="2 3" key="1">
    <citation type="submission" date="2017-08" db="EMBL/GenBank/DDBJ databases">
        <title>Mesorhizobium wenxinae sp. nov., a novel rhizobial species isolated from root nodules of chickpea (Cicer arietinum L.).</title>
        <authorList>
            <person name="Zhang J."/>
        </authorList>
    </citation>
    <scope>NUCLEOTIDE SEQUENCE [LARGE SCALE GENOMIC DNA]</scope>
    <source>
        <strain evidence="2 3">SDW018</strain>
    </source>
</reference>
<keyword evidence="3" id="KW-1185">Reference proteome</keyword>
<name>A0A271LZA5_9HYPH</name>